<gene>
    <name evidence="9" type="ORF">ACFQ35_10830</name>
</gene>
<keyword evidence="4" id="KW-0472">Membrane</keyword>
<dbReference type="SUPFAM" id="SSF56925">
    <property type="entry name" value="OMPA-like"/>
    <property type="match status" value="1"/>
</dbReference>
<dbReference type="InterPro" id="IPR011250">
    <property type="entry name" value="OMP/PagP_B-barrel"/>
</dbReference>
<dbReference type="Gene3D" id="2.40.160.20">
    <property type="match status" value="1"/>
</dbReference>
<dbReference type="EMBL" id="JBHTMA010000037">
    <property type="protein sequence ID" value="MFD1227631.1"/>
    <property type="molecule type" value="Genomic_DNA"/>
</dbReference>
<evidence type="ECO:0000256" key="6">
    <source>
        <dbReference type="ARBA" id="ARBA00038306"/>
    </source>
</evidence>
<dbReference type="PANTHER" id="PTHR34001:SF3">
    <property type="entry name" value="BLL7405 PROTEIN"/>
    <property type="match status" value="1"/>
</dbReference>
<keyword evidence="10" id="KW-1185">Reference proteome</keyword>
<dbReference type="RefSeq" id="WP_289386329.1">
    <property type="nucleotide sequence ID" value="NZ_JAUCBM010000002.1"/>
</dbReference>
<comment type="similarity">
    <text evidence="6">Belongs to the Omp25/RopB family.</text>
</comment>
<feature type="domain" description="Outer membrane protein beta-barrel" evidence="8">
    <location>
        <begin position="32"/>
        <end position="230"/>
    </location>
</feature>
<protein>
    <submittedName>
        <fullName evidence="9">Outer membrane protein</fullName>
    </submittedName>
</protein>
<dbReference type="NCBIfam" id="TIGR01414">
    <property type="entry name" value="autotrans_barl"/>
    <property type="match status" value="1"/>
</dbReference>
<comment type="subcellular location">
    <subcellularLocation>
        <location evidence="1">Cell outer membrane</location>
    </subcellularLocation>
</comment>
<proteinExistence type="inferred from homology"/>
<evidence type="ECO:0000256" key="1">
    <source>
        <dbReference type="ARBA" id="ARBA00004442"/>
    </source>
</evidence>
<evidence type="ECO:0000256" key="3">
    <source>
        <dbReference type="ARBA" id="ARBA00022729"/>
    </source>
</evidence>
<sequence>MKNKFLYLTVAIFISGVNITHAADVVYQTPEAPAYDEATIWGGAYIGGQIGYNWATSKLSTGFLNDDLKASPSGFIGGVYAGYNWEFSNAYLFGIEGDVNYADLSKTTNTIISAVNVEYTPRVEFEGAVRARFGVNYDRWLPYIAGGVSFARVKDFVAVTNATSRNSVEQSDTRVGFTIGAGVDYSLTNNLLLRAEYRYADYGKKSFGDGDDDKVKLTTNNVRLGIAYKF</sequence>
<dbReference type="InterPro" id="IPR027385">
    <property type="entry name" value="Beta-barrel_OMP"/>
</dbReference>
<feature type="signal peptide" evidence="7">
    <location>
        <begin position="1"/>
        <end position="22"/>
    </location>
</feature>
<keyword evidence="3 7" id="KW-0732">Signal</keyword>
<name>A0ABW3V4Z7_9HYPH</name>
<evidence type="ECO:0000256" key="4">
    <source>
        <dbReference type="ARBA" id="ARBA00023136"/>
    </source>
</evidence>
<evidence type="ECO:0000256" key="2">
    <source>
        <dbReference type="ARBA" id="ARBA00022452"/>
    </source>
</evidence>
<dbReference type="InterPro" id="IPR051692">
    <property type="entry name" value="OMP-like"/>
</dbReference>
<evidence type="ECO:0000313" key="9">
    <source>
        <dbReference type="EMBL" id="MFD1227631.1"/>
    </source>
</evidence>
<dbReference type="InterPro" id="IPR006315">
    <property type="entry name" value="OM_autotransptr_brl_dom"/>
</dbReference>
<dbReference type="PANTHER" id="PTHR34001">
    <property type="entry name" value="BLL7405 PROTEIN"/>
    <property type="match status" value="1"/>
</dbReference>
<keyword evidence="5" id="KW-0998">Cell outer membrane</keyword>
<dbReference type="Proteomes" id="UP001597263">
    <property type="component" value="Unassembled WGS sequence"/>
</dbReference>
<organism evidence="9 10">
    <name type="scientific">Pseudochrobactrum kiredjianiae</name>
    <dbReference type="NCBI Taxonomy" id="386305"/>
    <lineage>
        <taxon>Bacteria</taxon>
        <taxon>Pseudomonadati</taxon>
        <taxon>Pseudomonadota</taxon>
        <taxon>Alphaproteobacteria</taxon>
        <taxon>Hyphomicrobiales</taxon>
        <taxon>Brucellaceae</taxon>
        <taxon>Pseudochrobactrum</taxon>
    </lineage>
</organism>
<feature type="chain" id="PRO_5045300236" evidence="7">
    <location>
        <begin position="23"/>
        <end position="230"/>
    </location>
</feature>
<evidence type="ECO:0000313" key="10">
    <source>
        <dbReference type="Proteomes" id="UP001597263"/>
    </source>
</evidence>
<evidence type="ECO:0000256" key="5">
    <source>
        <dbReference type="ARBA" id="ARBA00023237"/>
    </source>
</evidence>
<accession>A0ABW3V4Z7</accession>
<evidence type="ECO:0000256" key="7">
    <source>
        <dbReference type="SAM" id="SignalP"/>
    </source>
</evidence>
<keyword evidence="2" id="KW-0812">Transmembrane</keyword>
<reference evidence="10" key="1">
    <citation type="journal article" date="2019" name="Int. J. Syst. Evol. Microbiol.">
        <title>The Global Catalogue of Microorganisms (GCM) 10K type strain sequencing project: providing services to taxonomists for standard genome sequencing and annotation.</title>
        <authorList>
            <consortium name="The Broad Institute Genomics Platform"/>
            <consortium name="The Broad Institute Genome Sequencing Center for Infectious Disease"/>
            <person name="Wu L."/>
            <person name="Ma J."/>
        </authorList>
    </citation>
    <scope>NUCLEOTIDE SEQUENCE [LARGE SCALE GENOMIC DNA]</scope>
    <source>
        <strain evidence="10">CCUG 49584</strain>
    </source>
</reference>
<evidence type="ECO:0000259" key="8">
    <source>
        <dbReference type="Pfam" id="PF13505"/>
    </source>
</evidence>
<comment type="caution">
    <text evidence="9">The sequence shown here is derived from an EMBL/GenBank/DDBJ whole genome shotgun (WGS) entry which is preliminary data.</text>
</comment>
<dbReference type="Pfam" id="PF13505">
    <property type="entry name" value="OMP_b-brl"/>
    <property type="match status" value="1"/>
</dbReference>
<keyword evidence="2" id="KW-1134">Transmembrane beta strand</keyword>